<comment type="caution">
    <text evidence="3">The sequence shown here is derived from an EMBL/GenBank/DDBJ whole genome shotgun (WGS) entry which is preliminary data.</text>
</comment>
<dbReference type="InterPro" id="IPR001633">
    <property type="entry name" value="EAL_dom"/>
</dbReference>
<evidence type="ECO:0000259" key="1">
    <source>
        <dbReference type="PROSITE" id="PS50883"/>
    </source>
</evidence>
<dbReference type="PROSITE" id="PS51833">
    <property type="entry name" value="HDOD"/>
    <property type="match status" value="1"/>
</dbReference>
<dbReference type="PANTHER" id="PTHR33525:SF4">
    <property type="entry name" value="CYCLIC DI-GMP PHOSPHODIESTERASE CDGJ"/>
    <property type="match status" value="1"/>
</dbReference>
<feature type="domain" description="EAL" evidence="1">
    <location>
        <begin position="1"/>
        <end position="221"/>
    </location>
</feature>
<dbReference type="Pfam" id="PF00563">
    <property type="entry name" value="EAL"/>
    <property type="match status" value="1"/>
</dbReference>
<dbReference type="Proteomes" id="UP000289437">
    <property type="component" value="Unassembled WGS sequence"/>
</dbReference>
<dbReference type="OrthoDB" id="9804751at2"/>
<dbReference type="InterPro" id="IPR035919">
    <property type="entry name" value="EAL_sf"/>
</dbReference>
<dbReference type="PANTHER" id="PTHR33525">
    <property type="match status" value="1"/>
</dbReference>
<evidence type="ECO:0000259" key="2">
    <source>
        <dbReference type="PROSITE" id="PS51833"/>
    </source>
</evidence>
<keyword evidence="4" id="KW-1185">Reference proteome</keyword>
<dbReference type="PIRSF" id="PIRSF003180">
    <property type="entry name" value="DiGMPpdiest_YuxH"/>
    <property type="match status" value="1"/>
</dbReference>
<dbReference type="Gene3D" id="3.20.20.450">
    <property type="entry name" value="EAL domain"/>
    <property type="match status" value="1"/>
</dbReference>
<accession>A0A4Q0SXZ0</accession>
<feature type="domain" description="HDOD" evidence="2">
    <location>
        <begin position="215"/>
        <end position="400"/>
    </location>
</feature>
<dbReference type="SUPFAM" id="SSF109604">
    <property type="entry name" value="HD-domain/PDEase-like"/>
    <property type="match status" value="1"/>
</dbReference>
<dbReference type="SUPFAM" id="SSF141868">
    <property type="entry name" value="EAL domain-like"/>
    <property type="match status" value="1"/>
</dbReference>
<name>A0A4Q0SXZ0_9BACT</name>
<dbReference type="AlphaFoldDB" id="A0A4Q0SXZ0"/>
<dbReference type="RefSeq" id="WP_128915229.1">
    <property type="nucleotide sequence ID" value="NZ_RDSM01000004.1"/>
</dbReference>
<reference evidence="4" key="2">
    <citation type="submission" date="2019-02" db="EMBL/GenBank/DDBJ databases">
        <title>Granulicella sibirica sp. nov., a psychrotolerant acidobacterium isolated from an organic soil layer in forested tundra, West Siberia.</title>
        <authorList>
            <person name="Oshkin I.Y."/>
            <person name="Kulichevskaya I.S."/>
            <person name="Rijpstra W.I.C."/>
            <person name="Sinninghe Damste J.S."/>
            <person name="Rakitin A.L."/>
            <person name="Ravin N.V."/>
            <person name="Dedysh S.N."/>
        </authorList>
    </citation>
    <scope>NUCLEOTIDE SEQUENCE [LARGE SCALE GENOMIC DNA]</scope>
    <source>
        <strain evidence="4">AF10</strain>
    </source>
</reference>
<sequence>MQEMATSAHTGYEEGAAAAEGWRFVARQAIFDRTTNVFGYELLARSGWENRFTGDSDAATRKMIFEGVLYGFEGLTRGKRGFINCTRESLVEGLVTLLPKTTVLEVLETIAPDSEVIDACRNIKDMGYQIALDDFTIGPNMEKLVELTDYVKVDFRLSGQKERQEILSYVRGTNAILIAEKVETEEEFERAGDEGFDLFQGYFFCHPTVFSAVKAPASGNNYFRLFSALSQKEVDFLQLATLVKSEVTICYQLLRLVNSAAFGLAQPVQSVQSALMLVGEDQFRKLVLNAIAVETCRQHPDELLIRVLHRARFLELMSPYTGENAQEQYLFGLLSLMSTVLAMPLQDSIKTLPLRAEVKEALGGKVNRVSAAMLLLESYEEADWNACIEQSKPLRISEDRLTHLYEESLRWAEEAAIPDRKRVQ</sequence>
<organism evidence="3 4">
    <name type="scientific">Granulicella sibirica</name>
    <dbReference type="NCBI Taxonomy" id="2479048"/>
    <lineage>
        <taxon>Bacteria</taxon>
        <taxon>Pseudomonadati</taxon>
        <taxon>Acidobacteriota</taxon>
        <taxon>Terriglobia</taxon>
        <taxon>Terriglobales</taxon>
        <taxon>Acidobacteriaceae</taxon>
        <taxon>Granulicella</taxon>
    </lineage>
</organism>
<reference evidence="3 4" key="1">
    <citation type="submission" date="2018-11" db="EMBL/GenBank/DDBJ databases">
        <authorList>
            <person name="Mardanov A.V."/>
            <person name="Ravin N.V."/>
            <person name="Dedysh S.N."/>
        </authorList>
    </citation>
    <scope>NUCLEOTIDE SEQUENCE [LARGE SCALE GENOMIC DNA]</scope>
    <source>
        <strain evidence="3 4">AF10</strain>
    </source>
</reference>
<evidence type="ECO:0000313" key="4">
    <source>
        <dbReference type="Proteomes" id="UP000289437"/>
    </source>
</evidence>
<proteinExistence type="predicted"/>
<dbReference type="Gene3D" id="1.10.3210.10">
    <property type="entry name" value="Hypothetical protein af1432"/>
    <property type="match status" value="1"/>
</dbReference>
<dbReference type="PROSITE" id="PS50883">
    <property type="entry name" value="EAL"/>
    <property type="match status" value="1"/>
</dbReference>
<dbReference type="InterPro" id="IPR052340">
    <property type="entry name" value="RNase_Y/CdgJ"/>
</dbReference>
<gene>
    <name evidence="3" type="ORF">GRAN_4625</name>
</gene>
<evidence type="ECO:0000313" key="3">
    <source>
        <dbReference type="EMBL" id="RXH54329.1"/>
    </source>
</evidence>
<dbReference type="InterPro" id="IPR014408">
    <property type="entry name" value="dGMP_Pdiesterase_EAL/HD-GYP"/>
</dbReference>
<dbReference type="EMBL" id="RDSM01000004">
    <property type="protein sequence ID" value="RXH54329.1"/>
    <property type="molecule type" value="Genomic_DNA"/>
</dbReference>
<dbReference type="InterPro" id="IPR013976">
    <property type="entry name" value="HDOD"/>
</dbReference>
<dbReference type="SMART" id="SM00052">
    <property type="entry name" value="EAL"/>
    <property type="match status" value="1"/>
</dbReference>
<dbReference type="Pfam" id="PF08668">
    <property type="entry name" value="HDOD"/>
    <property type="match status" value="1"/>
</dbReference>
<protein>
    <submittedName>
        <fullName evidence="3">Putative signal transduction protein</fullName>
    </submittedName>
</protein>